<sequence>MGRTVEFCALAVPESHNLLKTSSNFSKTNYEFASIAKDSAKNKKLSYICGLGTRIECERGGEHSTHSDRVTNIG</sequence>
<reference evidence="1 2" key="1">
    <citation type="submission" date="2018-08" db="EMBL/GenBank/DDBJ databases">
        <title>A genome reference for cultivated species of the human gut microbiota.</title>
        <authorList>
            <person name="Zou Y."/>
            <person name="Xue W."/>
            <person name="Luo G."/>
        </authorList>
    </citation>
    <scope>NUCLEOTIDE SEQUENCE [LARGE SCALE GENOMIC DNA]</scope>
    <source>
        <strain evidence="1 2">TM10-1AC</strain>
    </source>
</reference>
<dbReference type="AlphaFoldDB" id="A0A374NVN3"/>
<name>A0A374NVN3_9FIRM</name>
<evidence type="ECO:0000313" key="2">
    <source>
        <dbReference type="Proteomes" id="UP000262524"/>
    </source>
</evidence>
<accession>A0A374NVN3</accession>
<protein>
    <submittedName>
        <fullName evidence="1">Uncharacterized protein</fullName>
    </submittedName>
</protein>
<comment type="caution">
    <text evidence="1">The sequence shown here is derived from an EMBL/GenBank/DDBJ whole genome shotgun (WGS) entry which is preliminary data.</text>
</comment>
<organism evidence="1 2">
    <name type="scientific">Anaerobutyricum hallii</name>
    <dbReference type="NCBI Taxonomy" id="39488"/>
    <lineage>
        <taxon>Bacteria</taxon>
        <taxon>Bacillati</taxon>
        <taxon>Bacillota</taxon>
        <taxon>Clostridia</taxon>
        <taxon>Lachnospirales</taxon>
        <taxon>Lachnospiraceae</taxon>
        <taxon>Anaerobutyricum</taxon>
    </lineage>
</organism>
<proteinExistence type="predicted"/>
<dbReference type="RefSeq" id="WP_117982088.1">
    <property type="nucleotide sequence ID" value="NZ_CAJLIF010000023.1"/>
</dbReference>
<gene>
    <name evidence="1" type="ORF">DXD91_03380</name>
</gene>
<dbReference type="EMBL" id="QSOE01000013">
    <property type="protein sequence ID" value="RGI91035.1"/>
    <property type="molecule type" value="Genomic_DNA"/>
</dbReference>
<dbReference type="Proteomes" id="UP000262524">
    <property type="component" value="Unassembled WGS sequence"/>
</dbReference>
<evidence type="ECO:0000313" key="1">
    <source>
        <dbReference type="EMBL" id="RGI91035.1"/>
    </source>
</evidence>